<evidence type="ECO:0000256" key="3">
    <source>
        <dbReference type="ARBA" id="ARBA00022679"/>
    </source>
</evidence>
<evidence type="ECO:0000256" key="4">
    <source>
        <dbReference type="ARBA" id="ARBA00022741"/>
    </source>
</evidence>
<dbReference type="PROSITE" id="PS00107">
    <property type="entry name" value="PROTEIN_KINASE_ATP"/>
    <property type="match status" value="1"/>
</dbReference>
<evidence type="ECO:0000313" key="12">
    <source>
        <dbReference type="Proteomes" id="UP001483337"/>
    </source>
</evidence>
<dbReference type="InterPro" id="IPR011009">
    <property type="entry name" value="Kinase-like_dom_sf"/>
</dbReference>
<keyword evidence="6 9" id="KW-0067">ATP-binding</keyword>
<dbReference type="Pfam" id="PF13308">
    <property type="entry name" value="YARHG"/>
    <property type="match status" value="1"/>
</dbReference>
<accession>A0ABZ2UXT1</accession>
<evidence type="ECO:0000256" key="5">
    <source>
        <dbReference type="ARBA" id="ARBA00022777"/>
    </source>
</evidence>
<comment type="catalytic activity">
    <reaction evidence="7">
        <text>L-threonyl-[protein] + ATP = O-phospho-L-threonyl-[protein] + ADP + H(+)</text>
        <dbReference type="Rhea" id="RHEA:46608"/>
        <dbReference type="Rhea" id="RHEA-COMP:11060"/>
        <dbReference type="Rhea" id="RHEA-COMP:11605"/>
        <dbReference type="ChEBI" id="CHEBI:15378"/>
        <dbReference type="ChEBI" id="CHEBI:30013"/>
        <dbReference type="ChEBI" id="CHEBI:30616"/>
        <dbReference type="ChEBI" id="CHEBI:61977"/>
        <dbReference type="ChEBI" id="CHEBI:456216"/>
        <dbReference type="EC" id="2.7.11.1"/>
    </reaction>
</comment>
<keyword evidence="3" id="KW-0808">Transferase</keyword>
<keyword evidence="4 9" id="KW-0547">Nucleotide-binding</keyword>
<dbReference type="InterPro" id="IPR038434">
    <property type="entry name" value="YARHG_sf"/>
</dbReference>
<dbReference type="InterPro" id="IPR017441">
    <property type="entry name" value="Protein_kinase_ATP_BS"/>
</dbReference>
<gene>
    <name evidence="11" type="ORF">WJM97_09585</name>
</gene>
<evidence type="ECO:0000256" key="1">
    <source>
        <dbReference type="ARBA" id="ARBA00012513"/>
    </source>
</evidence>
<dbReference type="CDD" id="cd14014">
    <property type="entry name" value="STKc_PknB_like"/>
    <property type="match status" value="1"/>
</dbReference>
<evidence type="ECO:0000256" key="9">
    <source>
        <dbReference type="PROSITE-ProRule" id="PRU10141"/>
    </source>
</evidence>
<name>A0ABZ2UXT1_9CYAN</name>
<dbReference type="Pfam" id="PF00069">
    <property type="entry name" value="Pkinase"/>
    <property type="match status" value="1"/>
</dbReference>
<organism evidence="11 12">
    <name type="scientific">Okeanomitos corallinicola TIOX110</name>
    <dbReference type="NCBI Taxonomy" id="3133117"/>
    <lineage>
        <taxon>Bacteria</taxon>
        <taxon>Bacillati</taxon>
        <taxon>Cyanobacteriota</taxon>
        <taxon>Cyanophyceae</taxon>
        <taxon>Nostocales</taxon>
        <taxon>Aphanizomenonaceae</taxon>
        <taxon>Okeanomitos</taxon>
    </lineage>
</organism>
<dbReference type="EMBL" id="CP150886">
    <property type="protein sequence ID" value="WZB90244.1"/>
    <property type="molecule type" value="Genomic_DNA"/>
</dbReference>
<evidence type="ECO:0000256" key="8">
    <source>
        <dbReference type="ARBA" id="ARBA00048679"/>
    </source>
</evidence>
<sequence length="491" mass="55702">MKTMLLNNRYQVIRTLGSGGFGETFLAQDTNMPSQRLCVVKQLKPIHNNPQVYQIVQERFQREAAILETLGSASNQIPALYAYFSTGGEFYLVQEWIEGDTLTAKMQKQGLFTEREIEELLLNILPVLEYVHSQKIVHRDIKPDNIIIRNHDKKPVLIDFGAVRESMTTVLNSQGHPTSSIVIGTPGFMSSEQAAGRPVYSSDLYSLGLTAIYLLTGKPPQTLETDPQTGEIIWRHFASHVNPILAGVIDKAITYHPRDRFASAREMLIALQNQYHLISTIQNQEIPPTQQPTVPSTINNFAKPVINNKSKNIIIGSLIISGLTGASIITQIINKSLETVKEAEISISTKRTNPTNEQQEISSEYKISKSIVRNTPTTINKSEIKTPSVQEIKTTNNGNNYFWLSQRRVTEADLAGKSGYELDIMRNTIFAVHGRRFNISDLQEYFNQQSWYNPRYSPQAFPINLLSKIEIKNAEFINQYQNRYNLRHFKE</sequence>
<dbReference type="Proteomes" id="UP001483337">
    <property type="component" value="Chromosome"/>
</dbReference>
<dbReference type="SMART" id="SM00220">
    <property type="entry name" value="S_TKc"/>
    <property type="match status" value="1"/>
</dbReference>
<keyword evidence="12" id="KW-1185">Reference proteome</keyword>
<dbReference type="Gene3D" id="1.10.510.10">
    <property type="entry name" value="Transferase(Phosphotransferase) domain 1"/>
    <property type="match status" value="1"/>
</dbReference>
<feature type="binding site" evidence="9">
    <location>
        <position position="41"/>
    </location>
    <ligand>
        <name>ATP</name>
        <dbReference type="ChEBI" id="CHEBI:30616"/>
    </ligand>
</feature>
<dbReference type="PANTHER" id="PTHR24363">
    <property type="entry name" value="SERINE/THREONINE PROTEIN KINASE"/>
    <property type="match status" value="1"/>
</dbReference>
<dbReference type="PROSITE" id="PS00108">
    <property type="entry name" value="PROTEIN_KINASE_ST"/>
    <property type="match status" value="1"/>
</dbReference>
<dbReference type="Gene3D" id="1.20.58.1690">
    <property type="match status" value="1"/>
</dbReference>
<keyword evidence="2" id="KW-0723">Serine/threonine-protein kinase</keyword>
<evidence type="ECO:0000256" key="2">
    <source>
        <dbReference type="ARBA" id="ARBA00022527"/>
    </source>
</evidence>
<evidence type="ECO:0000313" key="11">
    <source>
        <dbReference type="EMBL" id="WZB90244.1"/>
    </source>
</evidence>
<dbReference type="SMART" id="SM01324">
    <property type="entry name" value="YARHG"/>
    <property type="match status" value="1"/>
</dbReference>
<evidence type="ECO:0000256" key="6">
    <source>
        <dbReference type="ARBA" id="ARBA00022840"/>
    </source>
</evidence>
<dbReference type="InterPro" id="IPR000719">
    <property type="entry name" value="Prot_kinase_dom"/>
</dbReference>
<feature type="domain" description="Protein kinase" evidence="10">
    <location>
        <begin position="10"/>
        <end position="278"/>
    </location>
</feature>
<dbReference type="SUPFAM" id="SSF56112">
    <property type="entry name" value="Protein kinase-like (PK-like)"/>
    <property type="match status" value="1"/>
</dbReference>
<dbReference type="EC" id="2.7.11.1" evidence="1"/>
<keyword evidence="5" id="KW-0418">Kinase</keyword>
<evidence type="ECO:0000256" key="7">
    <source>
        <dbReference type="ARBA" id="ARBA00047899"/>
    </source>
</evidence>
<dbReference type="PROSITE" id="PS50011">
    <property type="entry name" value="PROTEIN_KINASE_DOM"/>
    <property type="match status" value="1"/>
</dbReference>
<evidence type="ECO:0000259" key="10">
    <source>
        <dbReference type="PROSITE" id="PS50011"/>
    </source>
</evidence>
<dbReference type="InterPro" id="IPR025582">
    <property type="entry name" value="YARHG_dom"/>
</dbReference>
<proteinExistence type="predicted"/>
<protein>
    <recommendedName>
        <fullName evidence="1">non-specific serine/threonine protein kinase</fullName>
        <ecNumber evidence="1">2.7.11.1</ecNumber>
    </recommendedName>
</protein>
<dbReference type="RefSeq" id="WP_353933138.1">
    <property type="nucleotide sequence ID" value="NZ_CP150886.1"/>
</dbReference>
<reference evidence="11 12" key="1">
    <citation type="submission" date="2024-04" db="EMBL/GenBank/DDBJ databases">
        <title>Okeanomitos corallinicola gen. &amp; sp. nov. (Nostocales, Cyanobacteria), a new toxic marine heterocyst-forming cyanobacterium from a coral reef.</title>
        <authorList>
            <person name="Li H."/>
            <person name="Li R."/>
            <person name="Kang J."/>
            <person name="Hii K.S."/>
            <person name="Mohamed H.F."/>
            <person name="Xu X."/>
            <person name="Luo Z."/>
        </authorList>
    </citation>
    <scope>NUCLEOTIDE SEQUENCE [LARGE SCALE GENOMIC DNA]</scope>
    <source>
        <strain evidence="11 12">TIOX110</strain>
    </source>
</reference>
<comment type="catalytic activity">
    <reaction evidence="8">
        <text>L-seryl-[protein] + ATP = O-phospho-L-seryl-[protein] + ADP + H(+)</text>
        <dbReference type="Rhea" id="RHEA:17989"/>
        <dbReference type="Rhea" id="RHEA-COMP:9863"/>
        <dbReference type="Rhea" id="RHEA-COMP:11604"/>
        <dbReference type="ChEBI" id="CHEBI:15378"/>
        <dbReference type="ChEBI" id="CHEBI:29999"/>
        <dbReference type="ChEBI" id="CHEBI:30616"/>
        <dbReference type="ChEBI" id="CHEBI:83421"/>
        <dbReference type="ChEBI" id="CHEBI:456216"/>
        <dbReference type="EC" id="2.7.11.1"/>
    </reaction>
</comment>
<dbReference type="PANTHER" id="PTHR24363:SF0">
    <property type="entry name" value="SERINE_THREONINE KINASE LIKE DOMAIN CONTAINING 1"/>
    <property type="match status" value="1"/>
</dbReference>
<dbReference type="InterPro" id="IPR008271">
    <property type="entry name" value="Ser/Thr_kinase_AS"/>
</dbReference>